<accession>A0ABU1PD75</accession>
<comment type="caution">
    <text evidence="2">The sequence shown here is derived from an EMBL/GenBank/DDBJ whole genome shotgun (WGS) entry which is preliminary data.</text>
</comment>
<keyword evidence="1" id="KW-1133">Transmembrane helix</keyword>
<evidence type="ECO:0000313" key="2">
    <source>
        <dbReference type="EMBL" id="MDR6583880.1"/>
    </source>
</evidence>
<evidence type="ECO:0008006" key="4">
    <source>
        <dbReference type="Google" id="ProtNLM"/>
    </source>
</evidence>
<feature type="transmembrane region" description="Helical" evidence="1">
    <location>
        <begin position="101"/>
        <end position="124"/>
    </location>
</feature>
<reference evidence="2 3" key="1">
    <citation type="submission" date="2023-07" db="EMBL/GenBank/DDBJ databases">
        <title>Sorghum-associated microbial communities from plants grown in Nebraska, USA.</title>
        <authorList>
            <person name="Schachtman D."/>
        </authorList>
    </citation>
    <scope>NUCLEOTIDE SEQUENCE [LARGE SCALE GENOMIC DNA]</scope>
    <source>
        <strain evidence="2 3">596</strain>
    </source>
</reference>
<keyword evidence="1" id="KW-0472">Membrane</keyword>
<organism evidence="2 3">
    <name type="scientific">Herbaspirillum frisingense</name>
    <dbReference type="NCBI Taxonomy" id="92645"/>
    <lineage>
        <taxon>Bacteria</taxon>
        <taxon>Pseudomonadati</taxon>
        <taxon>Pseudomonadota</taxon>
        <taxon>Betaproteobacteria</taxon>
        <taxon>Burkholderiales</taxon>
        <taxon>Oxalobacteraceae</taxon>
        <taxon>Herbaspirillum</taxon>
    </lineage>
</organism>
<feature type="transmembrane region" description="Helical" evidence="1">
    <location>
        <begin position="131"/>
        <end position="151"/>
    </location>
</feature>
<feature type="transmembrane region" description="Helical" evidence="1">
    <location>
        <begin position="45"/>
        <end position="66"/>
    </location>
</feature>
<protein>
    <recommendedName>
        <fullName evidence="4">MFS transporter</fullName>
    </recommendedName>
</protein>
<evidence type="ECO:0000313" key="3">
    <source>
        <dbReference type="Proteomes" id="UP001260715"/>
    </source>
</evidence>
<keyword evidence="1" id="KW-0812">Transmembrane</keyword>
<proteinExistence type="predicted"/>
<feature type="transmembrane region" description="Helical" evidence="1">
    <location>
        <begin position="157"/>
        <end position="178"/>
    </location>
</feature>
<dbReference type="EMBL" id="JAVDSJ010000002">
    <property type="protein sequence ID" value="MDR6583880.1"/>
    <property type="molecule type" value="Genomic_DNA"/>
</dbReference>
<sequence length="470" mass="52440">MIRLVLLLLGADFIRRNWHALAVAGLAWGTIGVSLMIDALDGVLNFPLTLFGYLLLLESLVTLWVANSGMGAQKTLRYVKGTLFLLIAILVITQHQASNMALAMLFGIAFTIGGSLQITSALVVRFPRWRTAMLGGLVQIVLAIFFFQPYPTHYKGTVPYCLALGLIFGGWNMIWLALRSRMLPQQASADVLVERNSGDDRPFDAGLHDGAADLQSRLRPSSAPAPQAGPLAPLTVHVWTPTGSAKGPARRQPVIDRYIAAVDLNGVISTGHAALEIQPDLYISLYPAEEIDRSPDQFARLLRATAENDVKGRYLTDYASEAAAWCESTEKIVFRDYRRASLDRFWQHYRRTEIYNLTHRNCSSTVANALEAALEGVMGGRDRHWFNAVRMMFTPEIWVASQIRKRAVTMAWTPGMVLDYARALRAVVHPRPLSWAASLQLALRQSRRLRQGWRARRRYAERENPGSGQS</sequence>
<gene>
    <name evidence="2" type="ORF">J2W50_002078</name>
</gene>
<name>A0ABU1PD75_9BURK</name>
<evidence type="ECO:0000256" key="1">
    <source>
        <dbReference type="SAM" id="Phobius"/>
    </source>
</evidence>
<feature type="transmembrane region" description="Helical" evidence="1">
    <location>
        <begin position="78"/>
        <end position="95"/>
    </location>
</feature>
<keyword evidence="3" id="KW-1185">Reference proteome</keyword>
<dbReference type="Proteomes" id="UP001260715">
    <property type="component" value="Unassembled WGS sequence"/>
</dbReference>
<dbReference type="RefSeq" id="WP_166758153.1">
    <property type="nucleotide sequence ID" value="NZ_JAVDSJ010000002.1"/>
</dbReference>